<dbReference type="InterPro" id="IPR029044">
    <property type="entry name" value="Nucleotide-diphossugar_trans"/>
</dbReference>
<dbReference type="Pfam" id="PF00535">
    <property type="entry name" value="Glycos_transf_2"/>
    <property type="match status" value="1"/>
</dbReference>
<proteinExistence type="predicted"/>
<organism evidence="1 2">
    <name type="scientific">Burkholderia gladioli</name>
    <name type="common">Pseudomonas marginata</name>
    <name type="synonym">Phytomonas marginata</name>
    <dbReference type="NCBI Taxonomy" id="28095"/>
    <lineage>
        <taxon>Bacteria</taxon>
        <taxon>Pseudomonadati</taxon>
        <taxon>Pseudomonadota</taxon>
        <taxon>Betaproteobacteria</taxon>
        <taxon>Burkholderiales</taxon>
        <taxon>Burkholderiaceae</taxon>
        <taxon>Burkholderia</taxon>
    </lineage>
</organism>
<dbReference type="Proteomes" id="UP000220629">
    <property type="component" value="Unassembled WGS sequence"/>
</dbReference>
<comment type="caution">
    <text evidence="1">The sequence shown here is derived from an EMBL/GenBank/DDBJ whole genome shotgun (WGS) entry which is preliminary data.</text>
</comment>
<gene>
    <name evidence="1" type="ORF">CRM94_36480</name>
</gene>
<dbReference type="GO" id="GO:0016740">
    <property type="term" value="F:transferase activity"/>
    <property type="evidence" value="ECO:0007669"/>
    <property type="project" value="UniProtKB-KW"/>
</dbReference>
<dbReference type="AlphaFoldDB" id="A0A2A7S8H8"/>
<dbReference type="SUPFAM" id="SSF53448">
    <property type="entry name" value="Nucleotide-diphospho-sugar transferases"/>
    <property type="match status" value="1"/>
</dbReference>
<reference evidence="2" key="1">
    <citation type="submission" date="2017-09" db="EMBL/GenBank/DDBJ databases">
        <title>FDA dAtabase for Regulatory Grade micrObial Sequences (FDA-ARGOS): Supporting development and validation of Infectious Disease Dx tests.</title>
        <authorList>
            <person name="Minogue T."/>
            <person name="Wolcott M."/>
            <person name="Wasieloski L."/>
            <person name="Aguilar W."/>
            <person name="Moore D."/>
            <person name="Tallon L."/>
            <person name="Sadzewicz L."/>
            <person name="Ott S."/>
            <person name="Zhao X."/>
            <person name="Nagaraj S."/>
            <person name="Vavikolanu K."/>
            <person name="Aluvathingal J."/>
            <person name="Nadendla S."/>
            <person name="Sichtig H."/>
        </authorList>
    </citation>
    <scope>NUCLEOTIDE SEQUENCE [LARGE SCALE GENOMIC DNA]</scope>
    <source>
        <strain evidence="2">FDAARGOS_390</strain>
    </source>
</reference>
<protein>
    <submittedName>
        <fullName evidence="1">Glycosyl transferase</fullName>
    </submittedName>
</protein>
<dbReference type="RefSeq" id="WP_080562287.1">
    <property type="nucleotide sequence ID" value="NZ_CADEPX010000017.1"/>
</dbReference>
<evidence type="ECO:0000313" key="1">
    <source>
        <dbReference type="EMBL" id="PEH39743.1"/>
    </source>
</evidence>
<dbReference type="Gene3D" id="3.90.550.10">
    <property type="entry name" value="Spore Coat Polysaccharide Biosynthesis Protein SpsA, Chain A"/>
    <property type="match status" value="1"/>
</dbReference>
<dbReference type="PANTHER" id="PTHR43179">
    <property type="entry name" value="RHAMNOSYLTRANSFERASE WBBL"/>
    <property type="match status" value="1"/>
</dbReference>
<dbReference type="PANTHER" id="PTHR43179:SF7">
    <property type="entry name" value="RHAMNOSYLTRANSFERASE WBBL"/>
    <property type="match status" value="1"/>
</dbReference>
<sequence>MTFAVYNQVDYTRQCIDSMIAHGTPLDRVVVVDNASTDETRAYLETLPLGGRILNRDNLGCGTAWNQGALHQQAEWTVVMNNDVLVSANWIENLIGTAIRHGLKVASPALLEGALDYDFQGLAPQWSETMREVRRDGICHAVCLVVHRSVWMEVGYFRAAPALLGYEDTLFFAELARANIASAIVGASWLHHYGSITQSAMKRERGLSGKQGLGMRRNYRLLNQSWLSRKLDKMQRVRRLRDWRDGELARHGMTVHGVRKQSEFEWL</sequence>
<accession>A0A2A7S8H8</accession>
<name>A0A2A7S8H8_BURGA</name>
<dbReference type="EMBL" id="PDDY01000004">
    <property type="protein sequence ID" value="PEH39743.1"/>
    <property type="molecule type" value="Genomic_DNA"/>
</dbReference>
<evidence type="ECO:0000313" key="2">
    <source>
        <dbReference type="Proteomes" id="UP000220629"/>
    </source>
</evidence>
<keyword evidence="1" id="KW-0808">Transferase</keyword>
<dbReference type="InterPro" id="IPR001173">
    <property type="entry name" value="Glyco_trans_2-like"/>
</dbReference>